<evidence type="ECO:0000259" key="2">
    <source>
        <dbReference type="Pfam" id="PF14475"/>
    </source>
</evidence>
<keyword evidence="5" id="KW-1185">Reference proteome</keyword>
<feature type="region of interest" description="Disordered" evidence="1">
    <location>
        <begin position="149"/>
        <end position="203"/>
    </location>
</feature>
<organism evidence="4 5">
    <name type="scientific">Lodderomyces elongisporus (strain ATCC 11503 / CBS 2605 / JCM 1781 / NBRC 1676 / NRRL YB-4239)</name>
    <name type="common">Yeast</name>
    <name type="synonym">Saccharomyces elongisporus</name>
    <dbReference type="NCBI Taxonomy" id="379508"/>
    <lineage>
        <taxon>Eukaryota</taxon>
        <taxon>Fungi</taxon>
        <taxon>Dikarya</taxon>
        <taxon>Ascomycota</taxon>
        <taxon>Saccharomycotina</taxon>
        <taxon>Pichiomycetes</taxon>
        <taxon>Debaryomycetaceae</taxon>
        <taxon>Candida/Lodderomyces clade</taxon>
        <taxon>Lodderomyces</taxon>
    </lineage>
</organism>
<feature type="domain" description="Mso1 N-terminal" evidence="2">
    <location>
        <begin position="22"/>
        <end position="63"/>
    </location>
</feature>
<evidence type="ECO:0000313" key="4">
    <source>
        <dbReference type="EMBL" id="EDK42514.1"/>
    </source>
</evidence>
<dbReference type="OrthoDB" id="4094515at2759"/>
<protein>
    <submittedName>
        <fullName evidence="4">Uncharacterized protein</fullName>
    </submittedName>
</protein>
<dbReference type="STRING" id="379508.A5DTK6"/>
<dbReference type="EMBL" id="CH981524">
    <property type="protein sequence ID" value="EDK42514.1"/>
    <property type="molecule type" value="Genomic_DNA"/>
</dbReference>
<evidence type="ECO:0000256" key="1">
    <source>
        <dbReference type="SAM" id="MobiDB-lite"/>
    </source>
</evidence>
<dbReference type="InterPro" id="IPR059107">
    <property type="entry name" value="Mso1_C"/>
</dbReference>
<dbReference type="GeneID" id="5235832"/>
<sequence length="203" mass="22751">MQHSNTGGGFFSKIKENYSSKFANLSLAGGNIEKDGATEDDTLIHRSFVKYYESKGLAYPEWLGVKTFELQNHNQPTQYGRSLNYNSKLAANSNGPQNGRTHAYRNHSAQSYADSEFQPVRQDNLFNNSYSQRSLNLLLQLQMQLQHGLGQAQSTQPQSDLSRGSSRSSAPSVQRSSSRLQDMYNKSRQQSATSGYSSARYSR</sequence>
<dbReference type="AlphaFoldDB" id="A5DTK6"/>
<dbReference type="FunCoup" id="A5DTK6">
    <property type="interactions" value="15"/>
</dbReference>
<gene>
    <name evidence="4" type="ORF">LELG_00692</name>
</gene>
<dbReference type="eggNOG" id="ENOG502S4R3">
    <property type="taxonomic scope" value="Eukaryota"/>
</dbReference>
<feature type="compositionally biased region" description="Polar residues" evidence="1">
    <location>
        <begin position="184"/>
        <end position="203"/>
    </location>
</feature>
<evidence type="ECO:0000313" key="5">
    <source>
        <dbReference type="Proteomes" id="UP000001996"/>
    </source>
</evidence>
<dbReference type="Pfam" id="PF14475">
    <property type="entry name" value="Mso1_Sec1_bdg"/>
    <property type="match status" value="1"/>
</dbReference>
<evidence type="ECO:0000259" key="3">
    <source>
        <dbReference type="Pfam" id="PF14477"/>
    </source>
</evidence>
<name>A5DTK6_LODEL</name>
<dbReference type="OMA" id="TLIHHAF"/>
<dbReference type="Proteomes" id="UP000001996">
    <property type="component" value="Unassembled WGS sequence"/>
</dbReference>
<reference evidence="4 5" key="1">
    <citation type="journal article" date="2009" name="Nature">
        <title>Evolution of pathogenicity and sexual reproduction in eight Candida genomes.</title>
        <authorList>
            <person name="Butler G."/>
            <person name="Rasmussen M.D."/>
            <person name="Lin M.F."/>
            <person name="Santos M.A."/>
            <person name="Sakthikumar S."/>
            <person name="Munro C.A."/>
            <person name="Rheinbay E."/>
            <person name="Grabherr M."/>
            <person name="Forche A."/>
            <person name="Reedy J.L."/>
            <person name="Agrafioti I."/>
            <person name="Arnaud M.B."/>
            <person name="Bates S."/>
            <person name="Brown A.J."/>
            <person name="Brunke S."/>
            <person name="Costanzo M.C."/>
            <person name="Fitzpatrick D.A."/>
            <person name="de Groot P.W."/>
            <person name="Harris D."/>
            <person name="Hoyer L.L."/>
            <person name="Hube B."/>
            <person name="Klis F.M."/>
            <person name="Kodira C."/>
            <person name="Lennard N."/>
            <person name="Logue M.E."/>
            <person name="Martin R."/>
            <person name="Neiman A.M."/>
            <person name="Nikolaou E."/>
            <person name="Quail M.A."/>
            <person name="Quinn J."/>
            <person name="Santos M.C."/>
            <person name="Schmitzberger F.F."/>
            <person name="Sherlock G."/>
            <person name="Shah P."/>
            <person name="Silverstein K.A."/>
            <person name="Skrzypek M.S."/>
            <person name="Soll D."/>
            <person name="Staggs R."/>
            <person name="Stansfield I."/>
            <person name="Stumpf M.P."/>
            <person name="Sudbery P.E."/>
            <person name="Srikantha T."/>
            <person name="Zeng Q."/>
            <person name="Berman J."/>
            <person name="Berriman M."/>
            <person name="Heitman J."/>
            <person name="Gow N.A."/>
            <person name="Lorenz M.C."/>
            <person name="Birren B.W."/>
            <person name="Kellis M."/>
            <person name="Cuomo C.A."/>
        </authorList>
    </citation>
    <scope>NUCLEOTIDE SEQUENCE [LARGE SCALE GENOMIC DNA]</scope>
    <source>
        <strain evidence="5">ATCC 11503 / BCRC 21390 / CBS 2605 / JCM 1781 / NBRC 1676 / NRRL YB-4239</strain>
    </source>
</reference>
<dbReference type="KEGG" id="lel:PVL30_000666"/>
<dbReference type="HOGENOM" id="CLU_110314_0_0_1"/>
<dbReference type="Pfam" id="PF14477">
    <property type="entry name" value="Mso1_C"/>
    <property type="match status" value="1"/>
</dbReference>
<accession>A5DTK6</accession>
<dbReference type="InterPro" id="IPR028095">
    <property type="entry name" value="Mso1_N_dom"/>
</dbReference>
<feature type="domain" description="Mso1 membrane-polarising" evidence="3">
    <location>
        <begin position="175"/>
        <end position="199"/>
    </location>
</feature>
<dbReference type="VEuPathDB" id="FungiDB:LELG_00692"/>
<proteinExistence type="predicted"/>
<dbReference type="InParanoid" id="A5DTK6"/>
<feature type="compositionally biased region" description="Low complexity" evidence="1">
    <location>
        <begin position="149"/>
        <end position="179"/>
    </location>
</feature>